<name>A0ABW3ML36_9PSEU</name>
<gene>
    <name evidence="1" type="ORF">ACFQ1S_39975</name>
</gene>
<keyword evidence="2" id="KW-1185">Reference proteome</keyword>
<accession>A0ABW3ML36</accession>
<reference evidence="2" key="1">
    <citation type="journal article" date="2019" name="Int. J. Syst. Evol. Microbiol.">
        <title>The Global Catalogue of Microorganisms (GCM) 10K type strain sequencing project: providing services to taxonomists for standard genome sequencing and annotation.</title>
        <authorList>
            <consortium name="The Broad Institute Genomics Platform"/>
            <consortium name="The Broad Institute Genome Sequencing Center for Infectious Disease"/>
            <person name="Wu L."/>
            <person name="Ma J."/>
        </authorList>
    </citation>
    <scope>NUCLEOTIDE SEQUENCE [LARGE SCALE GENOMIC DNA]</scope>
    <source>
        <strain evidence="2">JCM 31486</strain>
    </source>
</reference>
<proteinExistence type="predicted"/>
<protein>
    <submittedName>
        <fullName evidence="1">Uncharacterized protein</fullName>
    </submittedName>
</protein>
<dbReference type="Proteomes" id="UP001597045">
    <property type="component" value="Unassembled WGS sequence"/>
</dbReference>
<organism evidence="1 2">
    <name type="scientific">Kibdelosporangium lantanae</name>
    <dbReference type="NCBI Taxonomy" id="1497396"/>
    <lineage>
        <taxon>Bacteria</taxon>
        <taxon>Bacillati</taxon>
        <taxon>Actinomycetota</taxon>
        <taxon>Actinomycetes</taxon>
        <taxon>Pseudonocardiales</taxon>
        <taxon>Pseudonocardiaceae</taxon>
        <taxon>Kibdelosporangium</taxon>
    </lineage>
</organism>
<sequence length="126" mass="14039">MAAVAKRVDVDTSELRLRRYAVDLVDTGAVSSVRELATADDFHHFFQEADTVKYVKIVERRLLATIRGFLKDHNVDLGDYDARQTNILDNSISYGDTNHYGSGDINQSTGQQFIRQNSASSGQGSR</sequence>
<dbReference type="EMBL" id="JBHTIS010003470">
    <property type="protein sequence ID" value="MFD1051286.1"/>
    <property type="molecule type" value="Genomic_DNA"/>
</dbReference>
<feature type="non-terminal residue" evidence="1">
    <location>
        <position position="1"/>
    </location>
</feature>
<comment type="caution">
    <text evidence="1">The sequence shown here is derived from an EMBL/GenBank/DDBJ whole genome shotgun (WGS) entry which is preliminary data.</text>
</comment>
<evidence type="ECO:0000313" key="1">
    <source>
        <dbReference type="EMBL" id="MFD1051286.1"/>
    </source>
</evidence>
<evidence type="ECO:0000313" key="2">
    <source>
        <dbReference type="Proteomes" id="UP001597045"/>
    </source>
</evidence>